<dbReference type="AlphaFoldDB" id="A0A1D1YL56"/>
<dbReference type="PANTHER" id="PTHR32285">
    <property type="entry name" value="PROTEIN TRICHOME BIREFRINGENCE-LIKE 9-RELATED"/>
    <property type="match status" value="1"/>
</dbReference>
<dbReference type="EMBL" id="GDJX01012594">
    <property type="protein sequence ID" value="JAT55342.1"/>
    <property type="molecule type" value="Transcribed_RNA"/>
</dbReference>
<comment type="subcellular location">
    <subcellularLocation>
        <location evidence="1">Golgi apparatus membrane</location>
        <topology evidence="1">Single-pass type II membrane protein</topology>
    </subcellularLocation>
</comment>
<dbReference type="PANTHER" id="PTHR32285:SF23">
    <property type="entry name" value="PROTEIN TRICHOME BIREFRINGENCE-LIKE 12"/>
    <property type="match status" value="1"/>
</dbReference>
<keyword evidence="5 8" id="KW-1133">Transmembrane helix</keyword>
<keyword evidence="3 8" id="KW-0812">Transmembrane</keyword>
<feature type="non-terminal residue" evidence="11">
    <location>
        <position position="1"/>
    </location>
</feature>
<evidence type="ECO:0000256" key="5">
    <source>
        <dbReference type="ARBA" id="ARBA00022989"/>
    </source>
</evidence>
<dbReference type="GO" id="GO:1990538">
    <property type="term" value="F:xylan O-acetyltransferase activity"/>
    <property type="evidence" value="ECO:0007669"/>
    <property type="project" value="UniProtKB-ARBA"/>
</dbReference>
<keyword evidence="6" id="KW-0333">Golgi apparatus</keyword>
<evidence type="ECO:0000256" key="7">
    <source>
        <dbReference type="ARBA" id="ARBA00023136"/>
    </source>
</evidence>
<keyword evidence="7 8" id="KW-0472">Membrane</keyword>
<gene>
    <name evidence="11" type="ORF">g.84623</name>
</gene>
<accession>A0A1D1YL56</accession>
<dbReference type="InterPro" id="IPR025846">
    <property type="entry name" value="TBL_N"/>
</dbReference>
<sequence>LDLKWVSVNLGRNRADGEEQTPLDSCGCPVDLVCNHDRSPMDRPWRKKPPPHPPATTPAARALLPWVPVALPLSLCALLFFFLAHLHLNRQPPLFPLHRPTPQQRQTHQLSTPPRPPRGCDFSRGRWVRGRRPLRYDGRCPFHRNAWNCLRNGREGMDAINSWVWVPEGCGNGTAAAAAPPPGVGIDPAAFLGAMRGRRIGFVGDSLNENFVVSFLCILRSADGRARKWKRKGAWKGGYFPQFDVTVAYHRAVLLARYEWRPTEESASRSKDEVKGIYRVDVDIPADDWANVTNFYDVLIFNTGHWWGADKFPEQTPLVFYREGKPIIPPLGILDGLKVVLENMVSYIEREVPRDTLKFWRTQSPRHFYGGEWNQNGSCLFQEPIEEGQLDIWFDPRNRGVNKEAREVNNLIQHALVGTDIQVLNITYLSEFRADAHPAVWLGKKDAVAIWGQDCLHWCLPGVPDTWADILATQILQNLGKG</sequence>
<dbReference type="Pfam" id="PF13839">
    <property type="entry name" value="PC-Esterase"/>
    <property type="match status" value="1"/>
</dbReference>
<protein>
    <submittedName>
        <fullName evidence="11">Uncharacterized protein</fullName>
    </submittedName>
</protein>
<evidence type="ECO:0000256" key="3">
    <source>
        <dbReference type="ARBA" id="ARBA00022692"/>
    </source>
</evidence>
<feature type="domain" description="Trichome birefringence-like N-terminal" evidence="10">
    <location>
        <begin position="119"/>
        <end position="170"/>
    </location>
</feature>
<feature type="transmembrane region" description="Helical" evidence="8">
    <location>
        <begin position="63"/>
        <end position="84"/>
    </location>
</feature>
<evidence type="ECO:0000259" key="9">
    <source>
        <dbReference type="Pfam" id="PF13839"/>
    </source>
</evidence>
<evidence type="ECO:0000256" key="1">
    <source>
        <dbReference type="ARBA" id="ARBA00004323"/>
    </source>
</evidence>
<evidence type="ECO:0000313" key="11">
    <source>
        <dbReference type="EMBL" id="JAT55342.1"/>
    </source>
</evidence>
<organism evidence="11">
    <name type="scientific">Anthurium amnicola</name>
    <dbReference type="NCBI Taxonomy" id="1678845"/>
    <lineage>
        <taxon>Eukaryota</taxon>
        <taxon>Viridiplantae</taxon>
        <taxon>Streptophyta</taxon>
        <taxon>Embryophyta</taxon>
        <taxon>Tracheophyta</taxon>
        <taxon>Spermatophyta</taxon>
        <taxon>Magnoliopsida</taxon>
        <taxon>Liliopsida</taxon>
        <taxon>Araceae</taxon>
        <taxon>Pothoideae</taxon>
        <taxon>Potheae</taxon>
        <taxon>Anthurium</taxon>
    </lineage>
</organism>
<reference evidence="11" key="1">
    <citation type="submission" date="2015-07" db="EMBL/GenBank/DDBJ databases">
        <title>Transcriptome Assembly of Anthurium amnicola.</title>
        <authorList>
            <person name="Suzuki J."/>
        </authorList>
    </citation>
    <scope>NUCLEOTIDE SEQUENCE</scope>
</reference>
<dbReference type="Pfam" id="PF14416">
    <property type="entry name" value="PMR5N"/>
    <property type="match status" value="1"/>
</dbReference>
<evidence type="ECO:0000256" key="8">
    <source>
        <dbReference type="SAM" id="Phobius"/>
    </source>
</evidence>
<dbReference type="InterPro" id="IPR029962">
    <property type="entry name" value="TBL"/>
</dbReference>
<dbReference type="GO" id="GO:0000139">
    <property type="term" value="C:Golgi membrane"/>
    <property type="evidence" value="ECO:0007669"/>
    <property type="project" value="UniProtKB-SubCell"/>
</dbReference>
<evidence type="ECO:0000256" key="2">
    <source>
        <dbReference type="ARBA" id="ARBA00007727"/>
    </source>
</evidence>
<comment type="similarity">
    <text evidence="2">Belongs to the PC-esterase family. TBL subfamily.</text>
</comment>
<evidence type="ECO:0000256" key="6">
    <source>
        <dbReference type="ARBA" id="ARBA00023034"/>
    </source>
</evidence>
<name>A0A1D1YL56_9ARAE</name>
<dbReference type="InterPro" id="IPR026057">
    <property type="entry name" value="TBL_C"/>
</dbReference>
<feature type="domain" description="Trichome birefringence-like C-terminal" evidence="9">
    <location>
        <begin position="186"/>
        <end position="473"/>
    </location>
</feature>
<keyword evidence="4" id="KW-0735">Signal-anchor</keyword>
<proteinExistence type="inferred from homology"/>
<evidence type="ECO:0000256" key="4">
    <source>
        <dbReference type="ARBA" id="ARBA00022968"/>
    </source>
</evidence>
<evidence type="ECO:0000259" key="10">
    <source>
        <dbReference type="Pfam" id="PF14416"/>
    </source>
</evidence>